<dbReference type="Gene3D" id="2.40.30.110">
    <property type="entry name" value="Aminomethyltransferase beta-barrel domains"/>
    <property type="match status" value="1"/>
</dbReference>
<evidence type="ECO:0000256" key="8">
    <source>
        <dbReference type="ARBA" id="ARBA00047665"/>
    </source>
</evidence>
<keyword evidence="4 9" id="KW-0032">Aminotransferase</keyword>
<dbReference type="InterPro" id="IPR006223">
    <property type="entry name" value="GcvT"/>
</dbReference>
<keyword evidence="5 9" id="KW-0808">Transferase</keyword>
<dbReference type="PROSITE" id="PS50968">
    <property type="entry name" value="BIOTINYL_LIPOYL"/>
    <property type="match status" value="1"/>
</dbReference>
<dbReference type="Gene3D" id="3.30.70.1400">
    <property type="entry name" value="Aminomethyltransferase beta-barrel domains"/>
    <property type="match status" value="1"/>
</dbReference>
<dbReference type="GO" id="GO:0004047">
    <property type="term" value="F:aminomethyltransferase activity"/>
    <property type="evidence" value="ECO:0007669"/>
    <property type="project" value="UniProtKB-EC"/>
</dbReference>
<dbReference type="InterPro" id="IPR028896">
    <property type="entry name" value="GcvT/YgfZ/DmdA"/>
</dbReference>
<dbReference type="SUPFAM" id="SSF103025">
    <property type="entry name" value="Folate-binding domain"/>
    <property type="match status" value="1"/>
</dbReference>
<dbReference type="EMBL" id="OB677528">
    <property type="protein sequence ID" value="CAD7236243.1"/>
    <property type="molecule type" value="Genomic_DNA"/>
</dbReference>
<dbReference type="Gene3D" id="4.10.1250.10">
    <property type="entry name" value="Aminomethyltransferase fragment"/>
    <property type="match status" value="1"/>
</dbReference>
<keyword evidence="9" id="KW-0496">Mitochondrion</keyword>
<dbReference type="CDD" id="cd06848">
    <property type="entry name" value="GCS_H"/>
    <property type="match status" value="1"/>
</dbReference>
<evidence type="ECO:0000256" key="5">
    <source>
        <dbReference type="ARBA" id="ARBA00022679"/>
    </source>
</evidence>
<evidence type="ECO:0000256" key="4">
    <source>
        <dbReference type="ARBA" id="ARBA00022576"/>
    </source>
</evidence>
<comment type="similarity">
    <text evidence="3">Belongs to the GcvH family.</text>
</comment>
<dbReference type="OrthoDB" id="10264154at2759"/>
<dbReference type="GO" id="GO:0008483">
    <property type="term" value="F:transaminase activity"/>
    <property type="evidence" value="ECO:0007669"/>
    <property type="project" value="UniProtKB-KW"/>
</dbReference>
<dbReference type="InterPro" id="IPR022903">
    <property type="entry name" value="GcvT_bac"/>
</dbReference>
<proteinExistence type="inferred from homology"/>
<dbReference type="GO" id="GO:0005829">
    <property type="term" value="C:cytosol"/>
    <property type="evidence" value="ECO:0007669"/>
    <property type="project" value="TreeGrafter"/>
</dbReference>
<comment type="catalytic activity">
    <reaction evidence="8 9">
        <text>N(6)-[(R)-S(8)-aminomethyldihydrolipoyl]-L-lysyl-[protein] + (6S)-5,6,7,8-tetrahydrofolate = N(6)-[(R)-dihydrolipoyl]-L-lysyl-[protein] + (6R)-5,10-methylene-5,6,7,8-tetrahydrofolate + NH4(+)</text>
        <dbReference type="Rhea" id="RHEA:16945"/>
        <dbReference type="Rhea" id="RHEA-COMP:10475"/>
        <dbReference type="Rhea" id="RHEA-COMP:10492"/>
        <dbReference type="ChEBI" id="CHEBI:15636"/>
        <dbReference type="ChEBI" id="CHEBI:28938"/>
        <dbReference type="ChEBI" id="CHEBI:57453"/>
        <dbReference type="ChEBI" id="CHEBI:83100"/>
        <dbReference type="ChEBI" id="CHEBI:83143"/>
        <dbReference type="EC" id="2.1.2.10"/>
    </reaction>
</comment>
<dbReference type="Pfam" id="PF01597">
    <property type="entry name" value="GCV_H"/>
    <property type="match status" value="1"/>
</dbReference>
<comment type="similarity">
    <text evidence="2 9">Belongs to the GcvT family.</text>
</comment>
<dbReference type="SUPFAM" id="SSF51230">
    <property type="entry name" value="Single hybrid motif"/>
    <property type="match status" value="1"/>
</dbReference>
<dbReference type="GO" id="GO:0005960">
    <property type="term" value="C:glycine cleavage complex"/>
    <property type="evidence" value="ECO:0007669"/>
    <property type="project" value="InterPro"/>
</dbReference>
<evidence type="ECO:0000256" key="6">
    <source>
        <dbReference type="ARBA" id="ARBA00022823"/>
    </source>
</evidence>
<dbReference type="InterPro" id="IPR000089">
    <property type="entry name" value="Biotin_lipoyl"/>
</dbReference>
<dbReference type="InterPro" id="IPR033753">
    <property type="entry name" value="GCV_H/Fam206"/>
</dbReference>
<dbReference type="NCBIfam" id="NF001567">
    <property type="entry name" value="PRK00389.1"/>
    <property type="match status" value="1"/>
</dbReference>
<dbReference type="GO" id="GO:0005739">
    <property type="term" value="C:mitochondrion"/>
    <property type="evidence" value="ECO:0007669"/>
    <property type="project" value="UniProtKB-SubCell"/>
</dbReference>
<accession>A0A7R8ZY40</accession>
<dbReference type="InterPro" id="IPR027266">
    <property type="entry name" value="TrmE/GcvT-like"/>
</dbReference>
<dbReference type="InterPro" id="IPR017453">
    <property type="entry name" value="GCV_H_sub"/>
</dbReference>
<dbReference type="FunFam" id="4.10.1250.10:FF:000001">
    <property type="entry name" value="Aminomethyltransferase"/>
    <property type="match status" value="1"/>
</dbReference>
<evidence type="ECO:0000256" key="9">
    <source>
        <dbReference type="RuleBase" id="RU003981"/>
    </source>
</evidence>
<dbReference type="Gene3D" id="2.40.50.100">
    <property type="match status" value="1"/>
</dbReference>
<sequence length="471" mass="51539">MTNRTVLYKNHLEAGAKMVDFAGWEMPIHYGSQMEEHHHVRRTSGMFDVSHMVVVDLRGAEVRAYLQWLLANDVARLKEPGKALYSCMLNEKGGVIDDLIVYYLADDFYRIVVNAGTREKDLKWMRDQIGTFSVELSERDDLAMIAVQGPEARDRFMGLLAADQVAEAEALKAFFGAQIGDYFIARTGYTGEDGFEVMVPNDAAPALWDELMAAGVKPCGLGARDTLRLEAGMNLYGTDMDESISPLEAGLNWTVAWEPVDRDFMGRKALSLLKQKGGLRKLVGLVLEGRGVLRGHQTVLLPDGSQGEITSGTFSPTLQRSVAMARVPEAIGDECEVEIPFSMSEIPADLKYTDSHEWVRDEGDGVVTIGITDHAQALLGDLVFVEVPEVGAGFTEGDPCAVVESVKAASDVYAPLEGEVVAVNEELADSPEAINDSPYENGWIFKLKLTDPDSLESLMDADSYADAAAEE</sequence>
<dbReference type="InterPro" id="IPR029043">
    <property type="entry name" value="GcvT/YgfZ_C"/>
</dbReference>
<dbReference type="PANTHER" id="PTHR43757:SF2">
    <property type="entry name" value="AMINOMETHYLTRANSFERASE, MITOCHONDRIAL"/>
    <property type="match status" value="1"/>
</dbReference>
<dbReference type="NCBIfam" id="NF002270">
    <property type="entry name" value="PRK01202.1"/>
    <property type="match status" value="1"/>
</dbReference>
<dbReference type="Pfam" id="PF08669">
    <property type="entry name" value="GCV_T_C"/>
    <property type="match status" value="1"/>
</dbReference>
<comment type="function">
    <text evidence="9">The glycine cleavage system catalyzes the degradation of glycine.</text>
</comment>
<dbReference type="InterPro" id="IPR003016">
    <property type="entry name" value="2-oxoA_DH_lipoyl-BS"/>
</dbReference>
<keyword evidence="7 9" id="KW-0809">Transit peptide</keyword>
<dbReference type="AlphaFoldDB" id="A0A7R8ZY40"/>
<organism evidence="10">
    <name type="scientific">Cyprideis torosa</name>
    <dbReference type="NCBI Taxonomy" id="163714"/>
    <lineage>
        <taxon>Eukaryota</taxon>
        <taxon>Metazoa</taxon>
        <taxon>Ecdysozoa</taxon>
        <taxon>Arthropoda</taxon>
        <taxon>Crustacea</taxon>
        <taxon>Oligostraca</taxon>
        <taxon>Ostracoda</taxon>
        <taxon>Podocopa</taxon>
        <taxon>Podocopida</taxon>
        <taxon>Cytherocopina</taxon>
        <taxon>Cytheroidea</taxon>
        <taxon>Cytherideidae</taxon>
        <taxon>Cyprideis</taxon>
    </lineage>
</organism>
<keyword evidence="6" id="KW-0450">Lipoyl</keyword>
<dbReference type="PANTHER" id="PTHR43757">
    <property type="entry name" value="AMINOMETHYLTRANSFERASE"/>
    <property type="match status" value="1"/>
</dbReference>
<dbReference type="InterPro" id="IPR006222">
    <property type="entry name" value="GCVT_N"/>
</dbReference>
<comment type="cofactor">
    <cofactor evidence="1">
        <name>(R)-lipoate</name>
        <dbReference type="ChEBI" id="CHEBI:83088"/>
    </cofactor>
</comment>
<evidence type="ECO:0000313" key="10">
    <source>
        <dbReference type="EMBL" id="CAD7236243.1"/>
    </source>
</evidence>
<dbReference type="NCBIfam" id="TIGR00528">
    <property type="entry name" value="gcvT"/>
    <property type="match status" value="1"/>
</dbReference>
<dbReference type="GO" id="GO:0019464">
    <property type="term" value="P:glycine decarboxylation via glycine cleavage system"/>
    <property type="evidence" value="ECO:0007669"/>
    <property type="project" value="InterPro"/>
</dbReference>
<protein>
    <recommendedName>
        <fullName evidence="9">Aminomethyltransferase</fullName>
        <ecNumber evidence="9">2.1.2.10</ecNumber>
    </recommendedName>
    <alternativeName>
        <fullName evidence="9">Glycine cleavage system T protein</fullName>
    </alternativeName>
</protein>
<name>A0A7R8ZY40_9CRUS</name>
<dbReference type="InterPro" id="IPR013977">
    <property type="entry name" value="GcvT_C"/>
</dbReference>
<evidence type="ECO:0000256" key="1">
    <source>
        <dbReference type="ARBA" id="ARBA00001938"/>
    </source>
</evidence>
<dbReference type="HAMAP" id="MF_00272">
    <property type="entry name" value="GcvH"/>
    <property type="match status" value="1"/>
</dbReference>
<comment type="subunit">
    <text evidence="9">The glycine cleavage system is composed of four proteins: P, T, L and H.</text>
</comment>
<dbReference type="FunFam" id="3.30.70.1400:FF:000001">
    <property type="entry name" value="Aminomethyltransferase"/>
    <property type="match status" value="1"/>
</dbReference>
<dbReference type="NCBIfam" id="TIGR00527">
    <property type="entry name" value="gcvH"/>
    <property type="match status" value="1"/>
</dbReference>
<dbReference type="SUPFAM" id="SSF101790">
    <property type="entry name" value="Aminomethyltransferase beta-barrel domain"/>
    <property type="match status" value="1"/>
</dbReference>
<evidence type="ECO:0000256" key="3">
    <source>
        <dbReference type="ARBA" id="ARBA00009249"/>
    </source>
</evidence>
<dbReference type="Pfam" id="PF01571">
    <property type="entry name" value="GCV_T"/>
    <property type="match status" value="1"/>
</dbReference>
<reference evidence="10" key="1">
    <citation type="submission" date="2020-11" db="EMBL/GenBank/DDBJ databases">
        <authorList>
            <person name="Tran Van P."/>
        </authorList>
    </citation>
    <scope>NUCLEOTIDE SEQUENCE</scope>
</reference>
<dbReference type="EC" id="2.1.2.10" evidence="9"/>
<dbReference type="HAMAP" id="MF_00259">
    <property type="entry name" value="GcvT"/>
    <property type="match status" value="1"/>
</dbReference>
<dbReference type="PROSITE" id="PS00189">
    <property type="entry name" value="LIPOYL"/>
    <property type="match status" value="1"/>
</dbReference>
<dbReference type="InterPro" id="IPR011053">
    <property type="entry name" value="Single_hybrid_motif"/>
</dbReference>
<evidence type="ECO:0000256" key="2">
    <source>
        <dbReference type="ARBA" id="ARBA00008609"/>
    </source>
</evidence>
<gene>
    <name evidence="10" type="ORF">CTOB1V02_LOCUS14058</name>
</gene>
<comment type="subcellular location">
    <subcellularLocation>
        <location evidence="9">Mitochondrion</location>
    </subcellularLocation>
</comment>
<dbReference type="Gene3D" id="3.30.1360.120">
    <property type="entry name" value="Probable tRNA modification gtpase trme, domain 1"/>
    <property type="match status" value="1"/>
</dbReference>
<dbReference type="InterPro" id="IPR002930">
    <property type="entry name" value="GCV_H"/>
</dbReference>
<evidence type="ECO:0000256" key="7">
    <source>
        <dbReference type="ARBA" id="ARBA00022946"/>
    </source>
</evidence>